<reference evidence="6" key="2">
    <citation type="submission" date="2020-03" db="EMBL/GenBank/DDBJ databases">
        <title>Complete Genome Sequences of Extremely Thermoacidophilic, Metal-Mobilizing Type-Strain Members of the Archaeal Family Sulfolobaceae: Acidianus brierleyi DSM-1651T, Acidianus sulfidivorans DSM-18786T, Metallosphaera hakonensis DSM-7519T, and Metallosphaera prunae DSM-10039T.</title>
        <authorList>
            <person name="Counts J.A."/>
            <person name="Kelly R.M."/>
        </authorList>
    </citation>
    <scope>NUCLEOTIDE SEQUENCE [LARGE SCALE GENOMIC DNA]</scope>
    <source>
        <strain evidence="6">HO1-1</strain>
    </source>
</reference>
<dbReference type="KEGG" id="mhk:DFR87_09775"/>
<evidence type="ECO:0000256" key="1">
    <source>
        <dbReference type="ARBA" id="ARBA00010211"/>
    </source>
</evidence>
<dbReference type="SUPFAM" id="SSF56529">
    <property type="entry name" value="FAH"/>
    <property type="match status" value="1"/>
</dbReference>
<evidence type="ECO:0000259" key="3">
    <source>
        <dbReference type="Pfam" id="PF01557"/>
    </source>
</evidence>
<keyword evidence="6" id="KW-1185">Reference proteome</keyword>
<accession>A0A2U9IV31</accession>
<protein>
    <submittedName>
        <fullName evidence="5">2-hydroxyhepta-2,4-diene-1,7-dioate isomerase</fullName>
    </submittedName>
</protein>
<dbReference type="Pfam" id="PF10370">
    <property type="entry name" value="Rv2993c-like_N"/>
    <property type="match status" value="1"/>
</dbReference>
<dbReference type="GO" id="GO:0044281">
    <property type="term" value="P:small molecule metabolic process"/>
    <property type="evidence" value="ECO:0007669"/>
    <property type="project" value="UniProtKB-ARBA"/>
</dbReference>
<evidence type="ECO:0000313" key="6">
    <source>
        <dbReference type="Proteomes" id="UP000247586"/>
    </source>
</evidence>
<dbReference type="Gene3D" id="3.90.850.10">
    <property type="entry name" value="Fumarylacetoacetase-like, C-terminal domain"/>
    <property type="match status" value="1"/>
</dbReference>
<dbReference type="InterPro" id="IPR011234">
    <property type="entry name" value="Fumarylacetoacetase-like_C"/>
</dbReference>
<dbReference type="EMBL" id="CP029287">
    <property type="protein sequence ID" value="AWR99926.1"/>
    <property type="molecule type" value="Genomic_DNA"/>
</dbReference>
<dbReference type="InterPro" id="IPR018833">
    <property type="entry name" value="Rv2993c-like_N"/>
</dbReference>
<comment type="similarity">
    <text evidence="1">Belongs to the FAH family.</text>
</comment>
<dbReference type="OrthoDB" id="6242at2157"/>
<sequence>MRLVSFLHDGERRYGYIEGDEVKVTEGLGGRETGEEVKLSQVKLSSPFEPTAIFCTLVNSPRMLGVEGREEAKAMLGSPKFFLKLPQIVIGPGDAIVAPESGVRPEVEIGIVIAKPLKMATRDEVRKSILGYTVFNDVTAPGEMKEDIYYAYRRDPLDGKIKKMAVRGTHFRNKNRDTFAPMGPWIVTTEELSDVSGLIMRSIYGDSLVQEGSSDELVYGVEDLVMEVSRVVTVPKFSLITTGTIGYKGAEEASEYRFHSTEAKMIVEVEKIGRLENIIKPEQRQGNNLVYQK</sequence>
<name>A0A2U9IV31_9CREN</name>
<dbReference type="GO" id="GO:0016853">
    <property type="term" value="F:isomerase activity"/>
    <property type="evidence" value="ECO:0007669"/>
    <property type="project" value="UniProtKB-KW"/>
</dbReference>
<organism evidence="5 6">
    <name type="scientific">Metallosphaera hakonensis JCM 8857 = DSM 7519</name>
    <dbReference type="NCBI Taxonomy" id="1293036"/>
    <lineage>
        <taxon>Archaea</taxon>
        <taxon>Thermoproteota</taxon>
        <taxon>Thermoprotei</taxon>
        <taxon>Sulfolobales</taxon>
        <taxon>Sulfolobaceae</taxon>
        <taxon>Metallosphaera</taxon>
    </lineage>
</organism>
<dbReference type="GO" id="GO:0046872">
    <property type="term" value="F:metal ion binding"/>
    <property type="evidence" value="ECO:0007669"/>
    <property type="project" value="UniProtKB-KW"/>
</dbReference>
<feature type="domain" description="Rv2993c-like N-terminal" evidence="4">
    <location>
        <begin position="1"/>
        <end position="47"/>
    </location>
</feature>
<evidence type="ECO:0000256" key="2">
    <source>
        <dbReference type="ARBA" id="ARBA00022723"/>
    </source>
</evidence>
<evidence type="ECO:0000313" key="5">
    <source>
        <dbReference type="EMBL" id="AWR99926.1"/>
    </source>
</evidence>
<dbReference type="Proteomes" id="UP000247586">
    <property type="component" value="Chromosome"/>
</dbReference>
<keyword evidence="2" id="KW-0479">Metal-binding</keyword>
<dbReference type="PANTHER" id="PTHR42796">
    <property type="entry name" value="FUMARYLACETOACETATE HYDROLASE DOMAIN-CONTAINING PROTEIN 2A-RELATED"/>
    <property type="match status" value="1"/>
</dbReference>
<keyword evidence="5" id="KW-0413">Isomerase</keyword>
<evidence type="ECO:0000259" key="4">
    <source>
        <dbReference type="Pfam" id="PF10370"/>
    </source>
</evidence>
<dbReference type="Gene3D" id="2.30.30.370">
    <property type="entry name" value="FAH"/>
    <property type="match status" value="1"/>
</dbReference>
<reference evidence="6" key="3">
    <citation type="submission" date="2020-03" db="EMBL/GenBank/DDBJ databases">
        <title>Sequencing and Assembly of Multiple Reported Metal-Biooxidizing Members of the Extremely Thermoacidophilic Archaeal Family Sulfolobaceae.</title>
        <authorList>
            <person name="Counts J.A."/>
            <person name="Kelly R.M."/>
        </authorList>
    </citation>
    <scope>NUCLEOTIDE SEQUENCE [LARGE SCALE GENOMIC DNA]</scope>
    <source>
        <strain evidence="6">HO1-1</strain>
    </source>
</reference>
<feature type="domain" description="Fumarylacetoacetase-like C-terminal" evidence="3">
    <location>
        <begin position="53"/>
        <end position="279"/>
    </location>
</feature>
<gene>
    <name evidence="5" type="ORF">DFR87_09775</name>
</gene>
<dbReference type="InterPro" id="IPR036663">
    <property type="entry name" value="Fumarylacetoacetase_C_sf"/>
</dbReference>
<dbReference type="AlphaFoldDB" id="A0A2U9IV31"/>
<dbReference type="PANTHER" id="PTHR42796:SF4">
    <property type="entry name" value="FUMARYLACETOACETATE HYDROLASE DOMAIN-CONTAINING PROTEIN 2A"/>
    <property type="match status" value="1"/>
</dbReference>
<dbReference type="STRING" id="1293036.GCA_001315825_00681"/>
<dbReference type="Pfam" id="PF01557">
    <property type="entry name" value="FAA_hydrolase"/>
    <property type="match status" value="1"/>
</dbReference>
<dbReference type="InterPro" id="IPR051121">
    <property type="entry name" value="FAH"/>
</dbReference>
<proteinExistence type="inferred from homology"/>
<reference evidence="5 6" key="1">
    <citation type="submission" date="2018-05" db="EMBL/GenBank/DDBJ databases">
        <title>Complete Genome Sequences of Extremely Thermoacidophilic, Metal-Mobilizing Type-Strain Members of the Archaeal Family Sulfolobaceae: Acidianus brierleyi DSM-1651T, Acidianus sulfidivorans DSM-18786T, Metallosphaera hakonensis DSM-7519T, and Metallosphaera prunae DSM-10039T.</title>
        <authorList>
            <person name="Counts J.A."/>
            <person name="Kelly R.M."/>
        </authorList>
    </citation>
    <scope>NUCLEOTIDE SEQUENCE [LARGE SCALE GENOMIC DNA]</scope>
    <source>
        <strain evidence="5 6">HO1-1</strain>
    </source>
</reference>